<dbReference type="AlphaFoldDB" id="A0A1H0UAX1"/>
<accession>A0A1H0UAX1</accession>
<organism evidence="1 2">
    <name type="scientific">Lentzea jiangxiensis</name>
    <dbReference type="NCBI Taxonomy" id="641025"/>
    <lineage>
        <taxon>Bacteria</taxon>
        <taxon>Bacillati</taxon>
        <taxon>Actinomycetota</taxon>
        <taxon>Actinomycetes</taxon>
        <taxon>Pseudonocardiales</taxon>
        <taxon>Pseudonocardiaceae</taxon>
        <taxon>Lentzea</taxon>
    </lineage>
</organism>
<gene>
    <name evidence="1" type="ORF">SAMN05421507_111233</name>
</gene>
<reference evidence="2" key="1">
    <citation type="submission" date="2016-10" db="EMBL/GenBank/DDBJ databases">
        <authorList>
            <person name="Varghese N."/>
            <person name="Submissions S."/>
        </authorList>
    </citation>
    <scope>NUCLEOTIDE SEQUENCE [LARGE SCALE GENOMIC DNA]</scope>
    <source>
        <strain evidence="2">CGMCC 4.6609</strain>
    </source>
</reference>
<dbReference type="EMBL" id="FNIX01000011">
    <property type="protein sequence ID" value="SDP63407.1"/>
    <property type="molecule type" value="Genomic_DNA"/>
</dbReference>
<dbReference type="STRING" id="641025.SAMN05421507_111233"/>
<dbReference type="RefSeq" id="WP_090100777.1">
    <property type="nucleotide sequence ID" value="NZ_FNIX01000011.1"/>
</dbReference>
<dbReference type="OrthoDB" id="3214648at2"/>
<keyword evidence="2" id="KW-1185">Reference proteome</keyword>
<protein>
    <submittedName>
        <fullName evidence="1">Uncharacterized protein</fullName>
    </submittedName>
</protein>
<proteinExistence type="predicted"/>
<evidence type="ECO:0000313" key="1">
    <source>
        <dbReference type="EMBL" id="SDP63407.1"/>
    </source>
</evidence>
<sequence>MEYRWRYQDAQGRDVTGPDVMFADQTQAEEWFGDQWRDLLDAGVEQVTLLRSESEVYGPMSLHPAS</sequence>
<dbReference type="Proteomes" id="UP000199691">
    <property type="component" value="Unassembled WGS sequence"/>
</dbReference>
<name>A0A1H0UAX1_9PSEU</name>
<evidence type="ECO:0000313" key="2">
    <source>
        <dbReference type="Proteomes" id="UP000199691"/>
    </source>
</evidence>